<reference evidence="1" key="1">
    <citation type="submission" date="2023-03" db="UniProtKB">
        <authorList>
            <consortium name="EnsemblPlants"/>
        </authorList>
    </citation>
    <scope>IDENTIFICATION</scope>
</reference>
<dbReference type="EnsemblPlants" id="MELO3C025478.2.1">
    <property type="protein sequence ID" value="MELO3C025478.2.1"/>
    <property type="gene ID" value="MELO3C025478.2"/>
</dbReference>
<name>A0A9I9DXJ6_CUCME</name>
<organism evidence="1">
    <name type="scientific">Cucumis melo</name>
    <name type="common">Muskmelon</name>
    <dbReference type="NCBI Taxonomy" id="3656"/>
    <lineage>
        <taxon>Eukaryota</taxon>
        <taxon>Viridiplantae</taxon>
        <taxon>Streptophyta</taxon>
        <taxon>Embryophyta</taxon>
        <taxon>Tracheophyta</taxon>
        <taxon>Spermatophyta</taxon>
        <taxon>Magnoliopsida</taxon>
        <taxon>eudicotyledons</taxon>
        <taxon>Gunneridae</taxon>
        <taxon>Pentapetalae</taxon>
        <taxon>rosids</taxon>
        <taxon>fabids</taxon>
        <taxon>Cucurbitales</taxon>
        <taxon>Cucurbitaceae</taxon>
        <taxon>Benincaseae</taxon>
        <taxon>Cucumis</taxon>
    </lineage>
</organism>
<evidence type="ECO:0008006" key="2">
    <source>
        <dbReference type="Google" id="ProtNLM"/>
    </source>
</evidence>
<dbReference type="PANTHER" id="PTHR34427:SF5">
    <property type="entry name" value="DUF4283 DOMAIN-CONTAINING PROTEIN"/>
    <property type="match status" value="1"/>
</dbReference>
<dbReference type="PANTHER" id="PTHR34427">
    <property type="entry name" value="DUF4283 DOMAIN PROTEIN"/>
    <property type="match status" value="1"/>
</dbReference>
<sequence length="201" mass="23234">MVDKRNKYIYSSSNSNSDNKRRSYAEVVIKGSSSDDDIINLSINANTGKKKVGKGFAEIVLDWNKIVVLTRRYFHDDWEKIVEKLKDQLDHPISYKPFHADKALIFFKDKEQANLICKNKGWTTVGWFYVKFEEWNQKAHASSKVVPSYGGWIKVRGIPLHAWNLESFIQIGDACGGYIDVVRETRELTNLIEAFIRIKDN</sequence>
<accession>A0A9I9DXJ6</accession>
<dbReference type="Gramene" id="MELO3C025478.2.1">
    <property type="protein sequence ID" value="MELO3C025478.2.1"/>
    <property type="gene ID" value="MELO3C025478.2"/>
</dbReference>
<evidence type="ECO:0000313" key="1">
    <source>
        <dbReference type="EnsemblPlants" id="MELO3C025478.2.1"/>
    </source>
</evidence>
<dbReference type="AlphaFoldDB" id="A0A9I9DXJ6"/>
<protein>
    <recommendedName>
        <fullName evidence="2">DUF4283 domain-containing protein</fullName>
    </recommendedName>
</protein>
<proteinExistence type="predicted"/>